<proteinExistence type="predicted"/>
<accession>A0A3G9IQY8</accession>
<evidence type="ECO:0000313" key="1">
    <source>
        <dbReference type="EMBL" id="BBH20692.1"/>
    </source>
</evidence>
<reference evidence="1 2" key="1">
    <citation type="submission" date="2018-11" db="EMBL/GenBank/DDBJ databases">
        <title>Complete genome sequence of Paenibacillus baekrokdamisoli strain KCTC 33723.</title>
        <authorList>
            <person name="Kang S.W."/>
            <person name="Lee K.C."/>
            <person name="Kim K.K."/>
            <person name="Kim J.S."/>
            <person name="Kim D.S."/>
            <person name="Ko S.H."/>
            <person name="Yang S.H."/>
            <person name="Lee J.S."/>
        </authorList>
    </citation>
    <scope>NUCLEOTIDE SEQUENCE [LARGE SCALE GENOMIC DNA]</scope>
    <source>
        <strain evidence="1 2">KCTC 33723</strain>
    </source>
</reference>
<organism evidence="1 2">
    <name type="scientific">Paenibacillus baekrokdamisoli</name>
    <dbReference type="NCBI Taxonomy" id="1712516"/>
    <lineage>
        <taxon>Bacteria</taxon>
        <taxon>Bacillati</taxon>
        <taxon>Bacillota</taxon>
        <taxon>Bacilli</taxon>
        <taxon>Bacillales</taxon>
        <taxon>Paenibacillaceae</taxon>
        <taxon>Paenibacillus</taxon>
    </lineage>
</organism>
<keyword evidence="2" id="KW-1185">Reference proteome</keyword>
<evidence type="ECO:0000313" key="2">
    <source>
        <dbReference type="Proteomes" id="UP000275368"/>
    </source>
</evidence>
<dbReference type="InterPro" id="IPR016185">
    <property type="entry name" value="PreATP-grasp_dom_sf"/>
</dbReference>
<dbReference type="EMBL" id="AP019308">
    <property type="protein sequence ID" value="BBH20692.1"/>
    <property type="molecule type" value="Genomic_DNA"/>
</dbReference>
<dbReference type="AlphaFoldDB" id="A0A3G9IQY8"/>
<gene>
    <name evidence="1" type="ORF">Back11_20370</name>
</gene>
<dbReference type="KEGG" id="pbk:Back11_20370"/>
<dbReference type="Gene3D" id="3.40.50.20">
    <property type="match status" value="1"/>
</dbReference>
<sequence>MCYTVGIRSNEVSLKRAFTVIQSIDYNKFDVYPIYITREGRWCSQGKLDGMPVVGKAALPKKVPLH</sequence>
<dbReference type="Proteomes" id="UP000275368">
    <property type="component" value="Chromosome"/>
</dbReference>
<dbReference type="SUPFAM" id="SSF52440">
    <property type="entry name" value="PreATP-grasp domain"/>
    <property type="match status" value="1"/>
</dbReference>
<protein>
    <submittedName>
        <fullName evidence="1">Uncharacterized protein</fullName>
    </submittedName>
</protein>
<name>A0A3G9IQY8_9BACL</name>